<proteinExistence type="predicted"/>
<organism evidence="1 2">
    <name type="scientific">Kineosporia babensis</name>
    <dbReference type="NCBI Taxonomy" id="499548"/>
    <lineage>
        <taxon>Bacteria</taxon>
        <taxon>Bacillati</taxon>
        <taxon>Actinomycetota</taxon>
        <taxon>Actinomycetes</taxon>
        <taxon>Kineosporiales</taxon>
        <taxon>Kineosporiaceae</taxon>
        <taxon>Kineosporia</taxon>
    </lineage>
</organism>
<dbReference type="AlphaFoldDB" id="A0A9X1NPB1"/>
<dbReference type="RefSeq" id="WP_231450000.1">
    <property type="nucleotide sequence ID" value="NZ_JAJOMB010000044.1"/>
</dbReference>
<evidence type="ECO:0000313" key="2">
    <source>
        <dbReference type="Proteomes" id="UP001138997"/>
    </source>
</evidence>
<keyword evidence="2" id="KW-1185">Reference proteome</keyword>
<dbReference type="Proteomes" id="UP001138997">
    <property type="component" value="Unassembled WGS sequence"/>
</dbReference>
<gene>
    <name evidence="1" type="ORF">LR394_40270</name>
</gene>
<reference evidence="1" key="1">
    <citation type="submission" date="2021-11" db="EMBL/GenBank/DDBJ databases">
        <title>Streptomyces corallinus and Kineosporia corallina sp. nov., two new coral-derived marine actinobacteria.</title>
        <authorList>
            <person name="Buangrab K."/>
            <person name="Sutthacheep M."/>
            <person name="Yeemin T."/>
            <person name="Harunari E."/>
            <person name="Igarashi Y."/>
            <person name="Sripreechasak P."/>
            <person name="Kanchanasin P."/>
            <person name="Tanasupawat S."/>
            <person name="Phongsopitanun W."/>
        </authorList>
    </citation>
    <scope>NUCLEOTIDE SEQUENCE</scope>
    <source>
        <strain evidence="1">JCM 31032</strain>
    </source>
</reference>
<accession>A0A9X1NPB1</accession>
<name>A0A9X1NPB1_9ACTN</name>
<sequence length="218" mass="24287">MSELLDQIGGFVQMGTQVQDLTQTLGIVLSKILGRGHQPGGDFSGTGRRVLQIEPALVDVPEQQILAARVSLGADLSQQMRNRHRRLLDQTTAQIVAVRTHQRRAVAWWALQFLWCGRSRKPFHRVEAPAQPAPALHQAQPLSQEIMDYPMAGRRSLVNRPAVPHLMTRRLFECLPHGRTPASRVSDHDLLHGLAQSVPQVPAIIDLNRIRCTIPNGL</sequence>
<evidence type="ECO:0000313" key="1">
    <source>
        <dbReference type="EMBL" id="MCD5317149.1"/>
    </source>
</evidence>
<comment type="caution">
    <text evidence="1">The sequence shown here is derived from an EMBL/GenBank/DDBJ whole genome shotgun (WGS) entry which is preliminary data.</text>
</comment>
<protein>
    <submittedName>
        <fullName evidence="1">Uncharacterized protein</fullName>
    </submittedName>
</protein>
<dbReference type="EMBL" id="JAJOMB010000044">
    <property type="protein sequence ID" value="MCD5317149.1"/>
    <property type="molecule type" value="Genomic_DNA"/>
</dbReference>